<evidence type="ECO:0000256" key="2">
    <source>
        <dbReference type="ARBA" id="ARBA00022737"/>
    </source>
</evidence>
<keyword evidence="7" id="KW-1185">Reference proteome</keyword>
<dbReference type="SMART" id="SM00276">
    <property type="entry name" value="GLECT"/>
    <property type="match status" value="2"/>
</dbReference>
<feature type="chain" id="PRO_5042211978" description="Galectin" evidence="4">
    <location>
        <begin position="18"/>
        <end position="419"/>
    </location>
</feature>
<evidence type="ECO:0000313" key="7">
    <source>
        <dbReference type="Proteomes" id="UP001195483"/>
    </source>
</evidence>
<dbReference type="EMBL" id="JAEAOA010001917">
    <property type="protein sequence ID" value="KAK3596028.1"/>
    <property type="molecule type" value="Genomic_DNA"/>
</dbReference>
<keyword evidence="4" id="KW-0732">Signal</keyword>
<dbReference type="GO" id="GO:0030246">
    <property type="term" value="F:carbohydrate binding"/>
    <property type="evidence" value="ECO:0007669"/>
    <property type="project" value="UniProtKB-UniRule"/>
</dbReference>
<gene>
    <name evidence="6" type="ORF">CHS0354_032551</name>
</gene>
<dbReference type="PANTHER" id="PTHR11346:SF176">
    <property type="entry name" value="32 KDA BETA-GALACTOSIDE-BINDING LECTIN LEC-3"/>
    <property type="match status" value="1"/>
</dbReference>
<accession>A0AAE0SQE8</accession>
<dbReference type="SUPFAM" id="SSF49899">
    <property type="entry name" value="Concanavalin A-like lectins/glucanases"/>
    <property type="match status" value="2"/>
</dbReference>
<dbReference type="AlphaFoldDB" id="A0AAE0SQE8"/>
<feature type="domain" description="Galectin" evidence="5">
    <location>
        <begin position="120"/>
        <end position="252"/>
    </location>
</feature>
<name>A0AAE0SQE8_9BIVA</name>
<proteinExistence type="predicted"/>
<keyword evidence="1 3" id="KW-0430">Lectin</keyword>
<dbReference type="GO" id="GO:0016936">
    <property type="term" value="F:galactoside binding"/>
    <property type="evidence" value="ECO:0007669"/>
    <property type="project" value="TreeGrafter"/>
</dbReference>
<dbReference type="PROSITE" id="PS51304">
    <property type="entry name" value="GALECTIN"/>
    <property type="match status" value="2"/>
</dbReference>
<sequence length="419" mass="47630">MLLKVLCFPASFVLCRGALDPSFVWVPLQAGLTTDQANKPLVQTSYTTLVRPVCNDSCPTQEWKTLSLTPSVKFASADQYAHQWRIFTHKATHRRITRPLSRVLLTLCSSKMVTIVNPQTPYVGPVSLQDGTQIHIHGVAEHHHSQFIISLQSGPSINPRSDTPFVFNPRFDENQVVRNTQSGNSWGYEERDGGFPFHKGQKFHVQILVKHDKYKVSVNGHHFIEFRHRTPMSAVTHLVVEGGVRIHEIRVEVPFFYPGAMGAYPPPPPTFPAAPAYNPPVPFVQNIPGGIYPGKMIFISGIPNPNPSRFSVYLQNGMNYEPNHIGLVFDARFNFRGEMNTLVRNHRDHNWGAEERGVSYFPFMPNAPFEMIILVEGHQYKVAVNNQHLLEFHHRLHPLNRVDTLRIDGDVRLTQVRFQ</sequence>
<dbReference type="InterPro" id="IPR013320">
    <property type="entry name" value="ConA-like_dom_sf"/>
</dbReference>
<dbReference type="Gene3D" id="2.60.120.200">
    <property type="match status" value="2"/>
</dbReference>
<evidence type="ECO:0000313" key="6">
    <source>
        <dbReference type="EMBL" id="KAK3596028.1"/>
    </source>
</evidence>
<reference evidence="6" key="2">
    <citation type="journal article" date="2021" name="Genome Biol. Evol.">
        <title>Developing a high-quality reference genome for a parasitic bivalve with doubly uniparental inheritance (Bivalvia: Unionida).</title>
        <authorList>
            <person name="Smith C.H."/>
        </authorList>
    </citation>
    <scope>NUCLEOTIDE SEQUENCE</scope>
    <source>
        <strain evidence="6">CHS0354</strain>
        <tissue evidence="6">Mantle</tissue>
    </source>
</reference>
<dbReference type="CDD" id="cd00070">
    <property type="entry name" value="GLECT"/>
    <property type="match status" value="2"/>
</dbReference>
<evidence type="ECO:0000259" key="5">
    <source>
        <dbReference type="PROSITE" id="PS51304"/>
    </source>
</evidence>
<dbReference type="Pfam" id="PF00337">
    <property type="entry name" value="Gal-bind_lectin"/>
    <property type="match status" value="2"/>
</dbReference>
<dbReference type="InterPro" id="IPR001079">
    <property type="entry name" value="Galectin_CRD"/>
</dbReference>
<dbReference type="Proteomes" id="UP001195483">
    <property type="component" value="Unassembled WGS sequence"/>
</dbReference>
<protein>
    <recommendedName>
        <fullName evidence="3">Galectin</fullName>
    </recommendedName>
</protein>
<evidence type="ECO:0000256" key="3">
    <source>
        <dbReference type="RuleBase" id="RU102079"/>
    </source>
</evidence>
<keyword evidence="2" id="KW-0677">Repeat</keyword>
<evidence type="ECO:0000256" key="1">
    <source>
        <dbReference type="ARBA" id="ARBA00022734"/>
    </source>
</evidence>
<evidence type="ECO:0000256" key="4">
    <source>
        <dbReference type="SAM" id="SignalP"/>
    </source>
</evidence>
<organism evidence="6 7">
    <name type="scientific">Potamilus streckersoni</name>
    <dbReference type="NCBI Taxonomy" id="2493646"/>
    <lineage>
        <taxon>Eukaryota</taxon>
        <taxon>Metazoa</taxon>
        <taxon>Spiralia</taxon>
        <taxon>Lophotrochozoa</taxon>
        <taxon>Mollusca</taxon>
        <taxon>Bivalvia</taxon>
        <taxon>Autobranchia</taxon>
        <taxon>Heteroconchia</taxon>
        <taxon>Palaeoheterodonta</taxon>
        <taxon>Unionida</taxon>
        <taxon>Unionoidea</taxon>
        <taxon>Unionidae</taxon>
        <taxon>Ambleminae</taxon>
        <taxon>Lampsilini</taxon>
        <taxon>Potamilus</taxon>
    </lineage>
</organism>
<feature type="signal peptide" evidence="4">
    <location>
        <begin position="1"/>
        <end position="17"/>
    </location>
</feature>
<dbReference type="SMART" id="SM00908">
    <property type="entry name" value="Gal-bind_lectin"/>
    <property type="match status" value="2"/>
</dbReference>
<feature type="domain" description="Galectin" evidence="5">
    <location>
        <begin position="283"/>
        <end position="419"/>
    </location>
</feature>
<comment type="caution">
    <text evidence="6">The sequence shown here is derived from an EMBL/GenBank/DDBJ whole genome shotgun (WGS) entry which is preliminary data.</text>
</comment>
<dbReference type="InterPro" id="IPR044156">
    <property type="entry name" value="Galectin-like"/>
</dbReference>
<reference evidence="6" key="1">
    <citation type="journal article" date="2021" name="Genome Biol. Evol.">
        <title>A High-Quality Reference Genome for a Parasitic Bivalve with Doubly Uniparental Inheritance (Bivalvia: Unionida).</title>
        <authorList>
            <person name="Smith C.H."/>
        </authorList>
    </citation>
    <scope>NUCLEOTIDE SEQUENCE</scope>
    <source>
        <strain evidence="6">CHS0354</strain>
    </source>
</reference>
<dbReference type="FunFam" id="2.60.120.200:FF:000124">
    <property type="entry name" value="Galectin-4"/>
    <property type="match status" value="2"/>
</dbReference>
<dbReference type="PANTHER" id="PTHR11346">
    <property type="entry name" value="GALECTIN"/>
    <property type="match status" value="1"/>
</dbReference>
<reference evidence="6" key="3">
    <citation type="submission" date="2023-05" db="EMBL/GenBank/DDBJ databases">
        <authorList>
            <person name="Smith C.H."/>
        </authorList>
    </citation>
    <scope>NUCLEOTIDE SEQUENCE</scope>
    <source>
        <strain evidence="6">CHS0354</strain>
        <tissue evidence="6">Mantle</tissue>
    </source>
</reference>